<sequence length="126" mass="14033">MKTRINFLTASLVIILFMSVSSMKAQSNVDFFVGTWNVMAYDLPSGDTEMVIKLNKNNEDKLEGTIGDKGDANPITISRIEVDEDLITLYYTASGHQVYTTMEKDGDTTITGSIMDMFDIEGTKKE</sequence>
<dbReference type="RefSeq" id="WP_281765205.1">
    <property type="nucleotide sequence ID" value="NZ_BRVO01000002.1"/>
</dbReference>
<organism evidence="2 3">
    <name type="scientific">Neptunitalea lumnitzerae</name>
    <dbReference type="NCBI Taxonomy" id="2965509"/>
    <lineage>
        <taxon>Bacteria</taxon>
        <taxon>Pseudomonadati</taxon>
        <taxon>Bacteroidota</taxon>
        <taxon>Flavobacteriia</taxon>
        <taxon>Flavobacteriales</taxon>
        <taxon>Flavobacteriaceae</taxon>
        <taxon>Neptunitalea</taxon>
    </lineage>
</organism>
<feature type="signal peptide" evidence="1">
    <location>
        <begin position="1"/>
        <end position="25"/>
    </location>
</feature>
<feature type="chain" id="PRO_5047011067" description="Lipocalin-like domain-containing protein" evidence="1">
    <location>
        <begin position="26"/>
        <end position="126"/>
    </location>
</feature>
<protein>
    <recommendedName>
        <fullName evidence="4">Lipocalin-like domain-containing protein</fullName>
    </recommendedName>
</protein>
<proteinExistence type="predicted"/>
<dbReference type="EMBL" id="BRVO01000002">
    <property type="protein sequence ID" value="GLB49577.1"/>
    <property type="molecule type" value="Genomic_DNA"/>
</dbReference>
<evidence type="ECO:0000313" key="3">
    <source>
        <dbReference type="Proteomes" id="UP001143543"/>
    </source>
</evidence>
<keyword evidence="3" id="KW-1185">Reference proteome</keyword>
<reference evidence="2" key="1">
    <citation type="submission" date="2022-07" db="EMBL/GenBank/DDBJ databases">
        <title>Taxonomy of Novel Oxalotrophic and Methylotrophic Bacteria.</title>
        <authorList>
            <person name="Sahin N."/>
            <person name="Tani A."/>
        </authorList>
    </citation>
    <scope>NUCLEOTIDE SEQUENCE</scope>
    <source>
        <strain evidence="2">Y10</strain>
    </source>
</reference>
<name>A0ABQ5MJI7_9FLAO</name>
<evidence type="ECO:0000313" key="2">
    <source>
        <dbReference type="EMBL" id="GLB49577.1"/>
    </source>
</evidence>
<accession>A0ABQ5MJI7</accession>
<dbReference type="Proteomes" id="UP001143543">
    <property type="component" value="Unassembled WGS sequence"/>
</dbReference>
<evidence type="ECO:0008006" key="4">
    <source>
        <dbReference type="Google" id="ProtNLM"/>
    </source>
</evidence>
<evidence type="ECO:0000256" key="1">
    <source>
        <dbReference type="SAM" id="SignalP"/>
    </source>
</evidence>
<gene>
    <name evidence="2" type="ORF">Y10_19450</name>
</gene>
<comment type="caution">
    <text evidence="2">The sequence shown here is derived from an EMBL/GenBank/DDBJ whole genome shotgun (WGS) entry which is preliminary data.</text>
</comment>
<keyword evidence="1" id="KW-0732">Signal</keyword>